<feature type="transmembrane region" description="Helical" evidence="1">
    <location>
        <begin position="53"/>
        <end position="75"/>
    </location>
</feature>
<protein>
    <submittedName>
        <fullName evidence="2">Putative secreted protein</fullName>
    </submittedName>
</protein>
<evidence type="ECO:0000313" key="2">
    <source>
        <dbReference type="EMBL" id="MXU88914.1"/>
    </source>
</evidence>
<dbReference type="EMBL" id="GIFC01006831">
    <property type="protein sequence ID" value="MXU88914.1"/>
    <property type="molecule type" value="Transcribed_RNA"/>
</dbReference>
<name>A0A6B0UG92_IXORI</name>
<keyword evidence="1" id="KW-0472">Membrane</keyword>
<proteinExistence type="predicted"/>
<dbReference type="AlphaFoldDB" id="A0A6B0UG92"/>
<feature type="transmembrane region" description="Helical" evidence="1">
    <location>
        <begin position="21"/>
        <end position="41"/>
    </location>
</feature>
<accession>A0A6B0UG92</accession>
<keyword evidence="1" id="KW-1133">Transmembrane helix</keyword>
<evidence type="ECO:0000256" key="1">
    <source>
        <dbReference type="SAM" id="Phobius"/>
    </source>
</evidence>
<keyword evidence="1" id="KW-0812">Transmembrane</keyword>
<sequence length="104" mass="11878">MSVNQVNRAFSTSTYAAVFRFFFAVLEPLALTVAMMLSFNFKIVESELCEMPYLSATVFFFSPFVTSAIIFALMSRARTFLLRGRELIVPGRPHSIHRTIFVVR</sequence>
<reference evidence="2" key="1">
    <citation type="submission" date="2019-12" db="EMBL/GenBank/DDBJ databases">
        <title>An insight into the sialome of adult female Ixodes ricinus ticks feeding for 6 days.</title>
        <authorList>
            <person name="Perner J."/>
            <person name="Ribeiro J.M.C."/>
        </authorList>
    </citation>
    <scope>NUCLEOTIDE SEQUENCE</scope>
    <source>
        <strain evidence="2">Semi-engorged</strain>
        <tissue evidence="2">Salivary glands</tissue>
    </source>
</reference>
<organism evidence="2">
    <name type="scientific">Ixodes ricinus</name>
    <name type="common">Common tick</name>
    <name type="synonym">Acarus ricinus</name>
    <dbReference type="NCBI Taxonomy" id="34613"/>
    <lineage>
        <taxon>Eukaryota</taxon>
        <taxon>Metazoa</taxon>
        <taxon>Ecdysozoa</taxon>
        <taxon>Arthropoda</taxon>
        <taxon>Chelicerata</taxon>
        <taxon>Arachnida</taxon>
        <taxon>Acari</taxon>
        <taxon>Parasitiformes</taxon>
        <taxon>Ixodida</taxon>
        <taxon>Ixodoidea</taxon>
        <taxon>Ixodidae</taxon>
        <taxon>Ixodinae</taxon>
        <taxon>Ixodes</taxon>
    </lineage>
</organism>